<feature type="compositionally biased region" description="Acidic residues" evidence="1">
    <location>
        <begin position="1044"/>
        <end position="1057"/>
    </location>
</feature>
<protein>
    <submittedName>
        <fullName evidence="2">Uncharacterized protein</fullName>
    </submittedName>
</protein>
<reference evidence="2" key="1">
    <citation type="submission" date="2022-12" db="EMBL/GenBank/DDBJ databases">
        <title>Chromosome-level genome assembly of the bean flower thrips Megalurothrips usitatus.</title>
        <authorList>
            <person name="Ma L."/>
            <person name="Liu Q."/>
            <person name="Li H."/>
            <person name="Cai W."/>
        </authorList>
    </citation>
    <scope>NUCLEOTIDE SEQUENCE</scope>
    <source>
        <strain evidence="2">Cailab_2022a</strain>
    </source>
</reference>
<feature type="compositionally biased region" description="Polar residues" evidence="1">
    <location>
        <begin position="260"/>
        <end position="274"/>
    </location>
</feature>
<evidence type="ECO:0000313" key="3">
    <source>
        <dbReference type="Proteomes" id="UP001075354"/>
    </source>
</evidence>
<dbReference type="AlphaFoldDB" id="A0AAV7Y310"/>
<dbReference type="EMBL" id="JAPTSV010000002">
    <property type="protein sequence ID" value="KAJ1530765.1"/>
    <property type="molecule type" value="Genomic_DNA"/>
</dbReference>
<feature type="compositionally biased region" description="Low complexity" evidence="1">
    <location>
        <begin position="482"/>
        <end position="592"/>
    </location>
</feature>
<feature type="compositionally biased region" description="Polar residues" evidence="1">
    <location>
        <begin position="659"/>
        <end position="696"/>
    </location>
</feature>
<proteinExistence type="predicted"/>
<feature type="compositionally biased region" description="Low complexity" evidence="1">
    <location>
        <begin position="280"/>
        <end position="304"/>
    </location>
</feature>
<feature type="compositionally biased region" description="Pro residues" evidence="1">
    <location>
        <begin position="320"/>
        <end position="338"/>
    </location>
</feature>
<feature type="compositionally biased region" description="Pro residues" evidence="1">
    <location>
        <begin position="378"/>
        <end position="387"/>
    </location>
</feature>
<sequence>MVPYSQWDPVYHSRLRELRATTQRRHAAVGAPSTRGAKNRRDAGPYGAGAPPPPPPGYDDYGQPQHEYPEPIIEIIIKESNETLPAPPPPPVLPPKKPTREPVHVFYVKYKQTGSGEYGKDGNSGVVFDDPIPALTPAPPPEEEDEHPHHQHHQHAEDVTPAPPRQTTTLRAIIHPDSEQAHTAHGSEGKLRVTFGGPHDDEGSARPPQAGADDKHDKQDGHEESESAQQPAVAFPAGAGPSIRFPGDQPEAGGGHQIKRSQQQPAPHLQQTGFNGAPLQGHPPQGPQQGFGQQQQHFQQGRFHQPPPEYPPYRGQNQFGPPPPPLPPGPPRGPPPQHQKPAYLRPQPTLEVLQNPRYPPQFPPQQGPFQEPFRPRHPAPGPTPGPADKPQRPFQPPQEAFRPNYFPQAPSAATAAGRQPAFAPSAQHPSRPAFQQPTPPAFQQSSQPQPHQVLREQHRQQVLLQQQQQALLRQQQEHQIRGQHQQFAPQQSQFPPHQNQQPQFSPQQTQAQPQFSSQQTQPQQPSHQQQDQQQQLYRQEQLRSQQQAALQQQKQQALLQQQQQFAQQQQQTQQQPSQSQRQQPQQQQPQQQRETLLGAEIIKSIPQSEEHVLLNQGQGPFGQGQSLPHSHAPQQHRQQQQQHHPQHGQQQQPHHSVQVLGSNDQDGPRVTFSSSTPSYASDNSFVTPSPQPAFSLTPSTTTNNPTPRPPPRPTTAAPSTTTTTEEPEAPSAPTTPEPKIDLTKKLAELPDEVPDDIREQLISSGILGNADIQILDYDKIGDSSIDSLPAHALENFYASGGAQAAGSENRPVVVAPPASLAALAATRPRAPLPEPVDAEPSASDIDEALPYTLSSALRPQVVRYDPATAEGQQVADQYLNKDAAVLNDPVVLNDNRYNRYLPLKISGATFPLPDAPLLRGRNVTSVVVAADDGASGSAGSSDSGRGGRAVEVHGVRFVAGDALKKLVRTPSQENYRLWLQQERQKPLAKQSVILLVTSPTDDAQRDKEIFMYDPTSDEVSRLSGELSTSFVEVAESNALSQDLENVDVDEAAEGDESNEAKGEASSRQVRPRTRTRAARASAR</sequence>
<feature type="compositionally biased region" description="Low complexity" evidence="1">
    <location>
        <begin position="714"/>
        <end position="734"/>
    </location>
</feature>
<feature type="compositionally biased region" description="Basic residues" evidence="1">
    <location>
        <begin position="1069"/>
        <end position="1083"/>
    </location>
</feature>
<keyword evidence="3" id="KW-1185">Reference proteome</keyword>
<accession>A0AAV7Y310</accession>
<comment type="caution">
    <text evidence="2">The sequence shown here is derived from an EMBL/GenBank/DDBJ whole genome shotgun (WGS) entry which is preliminary data.</text>
</comment>
<evidence type="ECO:0000256" key="1">
    <source>
        <dbReference type="SAM" id="MobiDB-lite"/>
    </source>
</evidence>
<organism evidence="2 3">
    <name type="scientific">Megalurothrips usitatus</name>
    <name type="common">bean blossom thrips</name>
    <dbReference type="NCBI Taxonomy" id="439358"/>
    <lineage>
        <taxon>Eukaryota</taxon>
        <taxon>Metazoa</taxon>
        <taxon>Ecdysozoa</taxon>
        <taxon>Arthropoda</taxon>
        <taxon>Hexapoda</taxon>
        <taxon>Insecta</taxon>
        <taxon>Pterygota</taxon>
        <taxon>Neoptera</taxon>
        <taxon>Paraneoptera</taxon>
        <taxon>Thysanoptera</taxon>
        <taxon>Terebrantia</taxon>
        <taxon>Thripoidea</taxon>
        <taxon>Thripidae</taxon>
        <taxon>Megalurothrips</taxon>
    </lineage>
</organism>
<feature type="region of interest" description="Disordered" evidence="1">
    <location>
        <begin position="114"/>
        <end position="742"/>
    </location>
</feature>
<feature type="compositionally biased region" description="Pro residues" evidence="1">
    <location>
        <begin position="357"/>
        <end position="366"/>
    </location>
</feature>
<evidence type="ECO:0000313" key="2">
    <source>
        <dbReference type="EMBL" id="KAJ1530765.1"/>
    </source>
</evidence>
<feature type="compositionally biased region" description="Pro residues" evidence="1">
    <location>
        <begin position="85"/>
        <end position="96"/>
    </location>
</feature>
<feature type="region of interest" description="Disordered" evidence="1">
    <location>
        <begin position="21"/>
        <end position="100"/>
    </location>
</feature>
<dbReference type="Proteomes" id="UP001075354">
    <property type="component" value="Chromosome 2"/>
</dbReference>
<name>A0AAV7Y310_9NEOP</name>
<feature type="compositionally biased region" description="Basic and acidic residues" evidence="1">
    <location>
        <begin position="212"/>
        <end position="225"/>
    </location>
</feature>
<feature type="compositionally biased region" description="Low complexity" evidence="1">
    <location>
        <begin position="460"/>
        <end position="474"/>
    </location>
</feature>
<feature type="compositionally biased region" description="Low complexity" evidence="1">
    <location>
        <begin position="628"/>
        <end position="655"/>
    </location>
</feature>
<feature type="region of interest" description="Disordered" evidence="1">
    <location>
        <begin position="1041"/>
        <end position="1083"/>
    </location>
</feature>
<feature type="compositionally biased region" description="Polar residues" evidence="1">
    <location>
        <begin position="615"/>
        <end position="627"/>
    </location>
</feature>
<gene>
    <name evidence="2" type="ORF">ONE63_005619</name>
</gene>
<feature type="compositionally biased region" description="Basic and acidic residues" evidence="1">
    <location>
        <begin position="174"/>
        <end position="191"/>
    </location>
</feature>
<feature type="compositionally biased region" description="Low complexity" evidence="1">
    <location>
        <begin position="432"/>
        <end position="452"/>
    </location>
</feature>